<dbReference type="PANTHER" id="PTHR13140:SF498">
    <property type="entry name" value="DACHS, ISOFORM E"/>
    <property type="match status" value="1"/>
</dbReference>
<dbReference type="Pfam" id="PF00063">
    <property type="entry name" value="Myosin_head"/>
    <property type="match status" value="2"/>
</dbReference>
<proteinExistence type="inferred from homology"/>
<sequence length="1061" mass="112736">MATLGLSKVFILDKYFTELQKFWETEKKLQDARSRGSPNASSSNEAVHLQRRLLSLSSELVTLRNHLHVGAAGPAAAAAAAAATAPAGSASKPPPPQPAVPPRAPHLLPLPHPPQPAHLPPQPAAHPHPPPPEARWRGSSGCAAGTGPAPGAGAAPGADVDDLIHLRGPLTEDAVVRALQARFYHNKFYTMIGPILVAVNPYTDTCNSLTLAAARAQRPELARLVHDAVRHQADTGYPQAIILSGVSGSGKTYASMVLLRRLFDVAGGGPETDAFKHLAAAFTVLRSLGTAATAANSHSSRIGHFIEVQVTDGALYRTKIHCYFLDQTRVVRPPPGERNYHIFYQMLAGLTPEERTQLHLDGYTAQDLRYLASPHHRRPEPEDAARFHAWKTCLGILGIPFLDVVRVLAAVLLLGNVQFAEGAAGAEPAGEAELAAAGALLGVPAAALLRGLAVRTAPPAAAARDALAKALYCRTVATIVRRANSLKRLGSTLGTLSSDSNESVHNQDAASRRASSAGGGGRSRAGARSMAALNDAVRHATDGFVGILDMFGFEDAAPSRLEHLCANLCAETMQHFYNTHVFKSSAESCREEGVQCALEVDYVDNVPCIDLVSSLRGGLLAALDAECAARGTPEQYVTRIKTAHRGHPRLAEARPPHPRRFAVRHYAGEVAYDAAEFLEANRDAVPDELLGAFDTRTCEFGFATHLFGAELKALAAHGGPAGAAFRASPTAAALDAAPASTLTQDFHTRLDNLLRTLVHARPHFVRCLRANATETPMLFERPTVAKQVRALQILETAQLMASGYPHRMRFRAFSGRYRALYGRRAGAERESGEGCARVLRAVQAAAAPPAPASPAAVRWALGKRHVFLSEGMRQVLERMRRARRQAAAECIQATWRRHRARSPRTTSNAPAPPAPAPPAPAPPARPRPAPIAGTPPPDPADKCDPALVKKTCSLFGLDLERPPPLPPSRAYTVSGGVKLGYPQQRTVAADWADDSGVRLRAGDSVLAVGAARRGHVAVQVGGRRVCVPHGVLGPPRAPAARPPPPPAPQAPAPPQPQPPAP</sequence>
<name>A0ABR3HPE9_LOXSC</name>
<feature type="region of interest" description="Disordered" evidence="7">
    <location>
        <begin position="84"/>
        <end position="156"/>
    </location>
</feature>
<evidence type="ECO:0000313" key="10">
    <source>
        <dbReference type="Proteomes" id="UP001549920"/>
    </source>
</evidence>
<protein>
    <recommendedName>
        <fullName evidence="8">Myosin motor domain-containing protein</fullName>
    </recommendedName>
</protein>
<dbReference type="PRINTS" id="PR00193">
    <property type="entry name" value="MYOSINHEAVY"/>
</dbReference>
<evidence type="ECO:0000256" key="2">
    <source>
        <dbReference type="ARBA" id="ARBA00022840"/>
    </source>
</evidence>
<evidence type="ECO:0000256" key="7">
    <source>
        <dbReference type="SAM" id="MobiDB-lite"/>
    </source>
</evidence>
<dbReference type="SMART" id="SM00242">
    <property type="entry name" value="MYSc"/>
    <property type="match status" value="1"/>
</dbReference>
<evidence type="ECO:0000256" key="1">
    <source>
        <dbReference type="ARBA" id="ARBA00022741"/>
    </source>
</evidence>
<dbReference type="Gene3D" id="1.20.120.720">
    <property type="entry name" value="Myosin VI head, motor domain, U50 subdomain"/>
    <property type="match status" value="1"/>
</dbReference>
<feature type="domain" description="Myosin motor" evidence="8">
    <location>
        <begin position="159"/>
        <end position="881"/>
    </location>
</feature>
<comment type="caution">
    <text evidence="9">The sequence shown here is derived from an EMBL/GenBank/DDBJ whole genome shotgun (WGS) entry which is preliminary data.</text>
</comment>
<evidence type="ECO:0000256" key="3">
    <source>
        <dbReference type="ARBA" id="ARBA00023123"/>
    </source>
</evidence>
<evidence type="ECO:0000256" key="4">
    <source>
        <dbReference type="ARBA" id="ARBA00023175"/>
    </source>
</evidence>
<feature type="binding site" evidence="6">
    <location>
        <begin position="245"/>
        <end position="252"/>
    </location>
    <ligand>
        <name>ATP</name>
        <dbReference type="ChEBI" id="CHEBI:30616"/>
    </ligand>
</feature>
<dbReference type="Gene3D" id="1.10.10.820">
    <property type="match status" value="1"/>
</dbReference>
<feature type="region of interest" description="Disordered" evidence="7">
    <location>
        <begin position="496"/>
        <end position="523"/>
    </location>
</feature>
<keyword evidence="1 6" id="KW-0547">Nucleotide-binding</keyword>
<feature type="compositionally biased region" description="Pro residues" evidence="7">
    <location>
        <begin position="1035"/>
        <end position="1061"/>
    </location>
</feature>
<keyword evidence="3 6" id="KW-0518">Myosin</keyword>
<dbReference type="PANTHER" id="PTHR13140">
    <property type="entry name" value="MYOSIN"/>
    <property type="match status" value="1"/>
</dbReference>
<dbReference type="Gene3D" id="3.40.850.10">
    <property type="entry name" value="Kinesin motor domain"/>
    <property type="match status" value="1"/>
</dbReference>
<evidence type="ECO:0000256" key="5">
    <source>
        <dbReference type="ARBA" id="ARBA00023203"/>
    </source>
</evidence>
<dbReference type="InterPro" id="IPR036961">
    <property type="entry name" value="Kinesin_motor_dom_sf"/>
</dbReference>
<feature type="compositionally biased region" description="Low complexity" evidence="7">
    <location>
        <begin position="138"/>
        <end position="156"/>
    </location>
</feature>
<evidence type="ECO:0000256" key="6">
    <source>
        <dbReference type="PROSITE-ProRule" id="PRU00782"/>
    </source>
</evidence>
<evidence type="ECO:0000259" key="8">
    <source>
        <dbReference type="PROSITE" id="PS51456"/>
    </source>
</evidence>
<keyword evidence="10" id="KW-1185">Reference proteome</keyword>
<reference evidence="9 10" key="1">
    <citation type="submission" date="2024-06" db="EMBL/GenBank/DDBJ databases">
        <title>A chromosome-level genome assembly of beet webworm, Loxostege sticticalis.</title>
        <authorList>
            <person name="Zhang Y."/>
        </authorList>
    </citation>
    <scope>NUCLEOTIDE SEQUENCE [LARGE SCALE GENOMIC DNA]</scope>
    <source>
        <strain evidence="9">AQ026</strain>
        <tissue evidence="9">Whole body</tissue>
    </source>
</reference>
<dbReference type="Gene3D" id="1.20.58.530">
    <property type="match status" value="1"/>
</dbReference>
<dbReference type="Gene3D" id="1.20.5.4820">
    <property type="match status" value="1"/>
</dbReference>
<accession>A0ABR3HPE9</accession>
<dbReference type="InterPro" id="IPR001609">
    <property type="entry name" value="Myosin_head_motor_dom-like"/>
</dbReference>
<evidence type="ECO:0000313" key="9">
    <source>
        <dbReference type="EMBL" id="KAL0872274.1"/>
    </source>
</evidence>
<feature type="region of interest" description="Disordered" evidence="7">
    <location>
        <begin position="893"/>
        <end position="940"/>
    </location>
</feature>
<feature type="compositionally biased region" description="Polar residues" evidence="7">
    <location>
        <begin position="499"/>
        <end position="508"/>
    </location>
</feature>
<feature type="region of interest" description="Disordered" evidence="7">
    <location>
        <begin position="1029"/>
        <end position="1061"/>
    </location>
</feature>
<keyword evidence="5 6" id="KW-0009">Actin-binding</keyword>
<dbReference type="Proteomes" id="UP001549920">
    <property type="component" value="Unassembled WGS sequence"/>
</dbReference>
<dbReference type="InterPro" id="IPR027417">
    <property type="entry name" value="P-loop_NTPase"/>
</dbReference>
<feature type="region of interest" description="Actin-binding" evidence="6">
    <location>
        <begin position="750"/>
        <end position="772"/>
    </location>
</feature>
<gene>
    <name evidence="9" type="ORF">ABMA27_004664</name>
</gene>
<dbReference type="SUPFAM" id="SSF52540">
    <property type="entry name" value="P-loop containing nucleoside triphosphate hydrolases"/>
    <property type="match status" value="1"/>
</dbReference>
<feature type="compositionally biased region" description="Pro residues" evidence="7">
    <location>
        <begin position="92"/>
        <end position="133"/>
    </location>
</feature>
<feature type="compositionally biased region" description="Pro residues" evidence="7">
    <location>
        <begin position="910"/>
        <end position="938"/>
    </location>
</feature>
<organism evidence="9 10">
    <name type="scientific">Loxostege sticticalis</name>
    <name type="common">Beet webworm moth</name>
    <dbReference type="NCBI Taxonomy" id="481309"/>
    <lineage>
        <taxon>Eukaryota</taxon>
        <taxon>Metazoa</taxon>
        <taxon>Ecdysozoa</taxon>
        <taxon>Arthropoda</taxon>
        <taxon>Hexapoda</taxon>
        <taxon>Insecta</taxon>
        <taxon>Pterygota</taxon>
        <taxon>Neoptera</taxon>
        <taxon>Endopterygota</taxon>
        <taxon>Lepidoptera</taxon>
        <taxon>Glossata</taxon>
        <taxon>Ditrysia</taxon>
        <taxon>Pyraloidea</taxon>
        <taxon>Crambidae</taxon>
        <taxon>Pyraustinae</taxon>
        <taxon>Loxostege</taxon>
    </lineage>
</organism>
<keyword evidence="2 6" id="KW-0067">ATP-binding</keyword>
<dbReference type="EMBL" id="JBEUOH010000016">
    <property type="protein sequence ID" value="KAL0872274.1"/>
    <property type="molecule type" value="Genomic_DNA"/>
</dbReference>
<keyword evidence="4 6" id="KW-0505">Motor protein</keyword>
<comment type="similarity">
    <text evidence="6">Belongs to the TRAFAC class myosin-kinesin ATPase superfamily. Myosin family.</text>
</comment>
<dbReference type="PROSITE" id="PS51456">
    <property type="entry name" value="MYOSIN_MOTOR"/>
    <property type="match status" value="1"/>
</dbReference>